<dbReference type="EMBL" id="CM002927">
    <property type="protein sequence ID" value="KGN48723.1"/>
    <property type="molecule type" value="Genomic_DNA"/>
</dbReference>
<accession>A0A0A0KGP7</accession>
<dbReference type="NCBIfam" id="TIGR00797">
    <property type="entry name" value="matE"/>
    <property type="match status" value="1"/>
</dbReference>
<dbReference type="InterPro" id="IPR045069">
    <property type="entry name" value="MATE_euk"/>
</dbReference>
<proteinExistence type="inferred from homology"/>
<dbReference type="eggNOG" id="KOG1347">
    <property type="taxonomic scope" value="Eukaryota"/>
</dbReference>
<gene>
    <name evidence="7" type="ORF">Csa_6G499180</name>
</gene>
<comment type="subcellular location">
    <subcellularLocation>
        <location evidence="1">Membrane</location>
        <topology evidence="1">Multi-pass membrane protein</topology>
    </subcellularLocation>
</comment>
<feature type="transmembrane region" description="Helical" evidence="6">
    <location>
        <begin position="378"/>
        <end position="400"/>
    </location>
</feature>
<dbReference type="OrthoDB" id="2126698at2759"/>
<keyword evidence="3 6" id="KW-0812">Transmembrane</keyword>
<feature type="transmembrane region" description="Helical" evidence="6">
    <location>
        <begin position="152"/>
        <end position="171"/>
    </location>
</feature>
<dbReference type="GO" id="GO:0022857">
    <property type="term" value="F:transmembrane transporter activity"/>
    <property type="evidence" value="ECO:0000318"/>
    <property type="project" value="GO_Central"/>
</dbReference>
<evidence type="ECO:0000256" key="6">
    <source>
        <dbReference type="RuleBase" id="RU004914"/>
    </source>
</evidence>
<evidence type="ECO:0000256" key="2">
    <source>
        <dbReference type="ARBA" id="ARBA00010199"/>
    </source>
</evidence>
<dbReference type="CDD" id="cd13132">
    <property type="entry name" value="MATE_eukaryotic"/>
    <property type="match status" value="1"/>
</dbReference>
<protein>
    <recommendedName>
        <fullName evidence="6">Protein DETOXIFICATION</fullName>
    </recommendedName>
    <alternativeName>
        <fullName evidence="6">Multidrug and toxic compound extrusion protein</fullName>
    </alternativeName>
</protein>
<reference evidence="7 8" key="2">
    <citation type="journal article" date="2009" name="PLoS ONE">
        <title>An integrated genetic and cytogenetic map of the cucumber genome.</title>
        <authorList>
            <person name="Ren Y."/>
            <person name="Zhang Z."/>
            <person name="Liu J."/>
            <person name="Staub J.E."/>
            <person name="Han Y."/>
            <person name="Cheng Z."/>
            <person name="Li X."/>
            <person name="Lu J."/>
            <person name="Miao H."/>
            <person name="Kang H."/>
            <person name="Xie B."/>
            <person name="Gu X."/>
            <person name="Wang X."/>
            <person name="Du Y."/>
            <person name="Jin W."/>
            <person name="Huang S."/>
        </authorList>
    </citation>
    <scope>NUCLEOTIDE SEQUENCE [LARGE SCALE GENOMIC DNA]</scope>
    <source>
        <strain evidence="8">cv. 9930</strain>
    </source>
</reference>
<dbReference type="KEGG" id="csv:101205269"/>
<reference evidence="7 8" key="3">
    <citation type="journal article" date="2010" name="BMC Genomics">
        <title>Transcriptome sequencing and comparative analysis of cucumber flowers with different sex types.</title>
        <authorList>
            <person name="Guo S."/>
            <person name="Zheng Y."/>
            <person name="Joung J.G."/>
            <person name="Liu S."/>
            <person name="Zhang Z."/>
            <person name="Crasta O.R."/>
            <person name="Sobral B.W."/>
            <person name="Xu Y."/>
            <person name="Huang S."/>
            <person name="Fei Z."/>
        </authorList>
    </citation>
    <scope>NUCLEOTIDE SEQUENCE [LARGE SCALE GENOMIC DNA]</scope>
    <source>
        <strain evidence="8">cv. 9930</strain>
    </source>
</reference>
<dbReference type="InterPro" id="IPR002528">
    <property type="entry name" value="MATE_fam"/>
</dbReference>
<dbReference type="Proteomes" id="UP000029981">
    <property type="component" value="Chromosome 6"/>
</dbReference>
<feature type="transmembrane region" description="Helical" evidence="6">
    <location>
        <begin position="407"/>
        <end position="431"/>
    </location>
</feature>
<sequence length="485" mass="54092">MSQHQINDPLLQHSTSTFQPHHQDYLLTRIGIESKKLWYIVGPSIFSRIISYTVLVLAQAFAGHLNDFDLAAFSIAVNVIIGFDMGLLLGMASALETLCGQAYGAKKYYMLGVYMQRSWIVLFLCCVLLSPIFFFASPVLKLIGEPDELAEKAGVLSIWFLPLHFSFAFYFPLQRFMQSQVKVWPIVWSAVAALLLYLLASWVLVVELKMGVEGIVLACNIGWLVMPIILMGYTVWGDCRLTWTGFSVDAFSNLWEFVKLSAASGVMLCLENWYYRILIVVTGNMKNAKIMVDALSICLSINGWEMMIPMGFFVGVGVRVANELGAGNGEGAKFATIVSSAISLIIGLFFCCLIVIFHDSFGLLYSSTPQVLQEVDNLTLLLTFTILFNSIQPILSGVAVGSGWQSYVAYINLGCYYIIGLPLGILLQWFTDLGVKGIWMGMIFGGTGVQTLILLIITIRFDWEEEAKKASLRVERWTDEKFEAK</sequence>
<dbReference type="PANTHER" id="PTHR11206">
    <property type="entry name" value="MULTIDRUG RESISTANCE PROTEIN"/>
    <property type="match status" value="1"/>
</dbReference>
<dbReference type="GO" id="GO:0015297">
    <property type="term" value="F:antiporter activity"/>
    <property type="evidence" value="ECO:0007669"/>
    <property type="project" value="InterPro"/>
</dbReference>
<feature type="transmembrane region" description="Helical" evidence="6">
    <location>
        <begin position="215"/>
        <end position="236"/>
    </location>
</feature>
<dbReference type="GO" id="GO:1990961">
    <property type="term" value="P:xenobiotic detoxification by transmembrane export across the plasma membrane"/>
    <property type="evidence" value="ECO:0007669"/>
    <property type="project" value="InterPro"/>
</dbReference>
<keyword evidence="5 6" id="KW-0472">Membrane</keyword>
<dbReference type="Pfam" id="PF01554">
    <property type="entry name" value="MatE"/>
    <property type="match status" value="2"/>
</dbReference>
<dbReference type="OMA" id="CMNINGV"/>
<dbReference type="Gramene" id="KGN48723">
    <property type="protein sequence ID" value="KGN48723"/>
    <property type="gene ID" value="Csa_6G499180"/>
</dbReference>
<reference evidence="7 8" key="1">
    <citation type="journal article" date="2009" name="Nat. Genet.">
        <title>The genome of the cucumber, Cucumis sativus L.</title>
        <authorList>
            <person name="Huang S."/>
            <person name="Li R."/>
            <person name="Zhang Z."/>
            <person name="Li L."/>
            <person name="Gu X."/>
            <person name="Fan W."/>
            <person name="Lucas W.J."/>
            <person name="Wang X."/>
            <person name="Xie B."/>
            <person name="Ni P."/>
            <person name="Ren Y."/>
            <person name="Zhu H."/>
            <person name="Li J."/>
            <person name="Lin K."/>
            <person name="Jin W."/>
            <person name="Fei Z."/>
            <person name="Li G."/>
            <person name="Staub J."/>
            <person name="Kilian A."/>
            <person name="van der Vossen E.A."/>
            <person name="Wu Y."/>
            <person name="Guo J."/>
            <person name="He J."/>
            <person name="Jia Z."/>
            <person name="Ren Y."/>
            <person name="Tian G."/>
            <person name="Lu Y."/>
            <person name="Ruan J."/>
            <person name="Qian W."/>
            <person name="Wang M."/>
            <person name="Huang Q."/>
            <person name="Li B."/>
            <person name="Xuan Z."/>
            <person name="Cao J."/>
            <person name="Asan"/>
            <person name="Wu Z."/>
            <person name="Zhang J."/>
            <person name="Cai Q."/>
            <person name="Bai Y."/>
            <person name="Zhao B."/>
            <person name="Han Y."/>
            <person name="Li Y."/>
            <person name="Li X."/>
            <person name="Wang S."/>
            <person name="Shi Q."/>
            <person name="Liu S."/>
            <person name="Cho W.K."/>
            <person name="Kim J.Y."/>
            <person name="Xu Y."/>
            <person name="Heller-Uszynska K."/>
            <person name="Miao H."/>
            <person name="Cheng Z."/>
            <person name="Zhang S."/>
            <person name="Wu J."/>
            <person name="Yang Y."/>
            <person name="Kang H."/>
            <person name="Li M."/>
            <person name="Liang H."/>
            <person name="Ren X."/>
            <person name="Shi Z."/>
            <person name="Wen M."/>
            <person name="Jian M."/>
            <person name="Yang H."/>
            <person name="Zhang G."/>
            <person name="Yang Z."/>
            <person name="Chen R."/>
            <person name="Liu S."/>
            <person name="Li J."/>
            <person name="Ma L."/>
            <person name="Liu H."/>
            <person name="Zhou Y."/>
            <person name="Zhao J."/>
            <person name="Fang X."/>
            <person name="Li G."/>
            <person name="Fang L."/>
            <person name="Li Y."/>
            <person name="Liu D."/>
            <person name="Zheng H."/>
            <person name="Zhang Y."/>
            <person name="Qin N."/>
            <person name="Li Z."/>
            <person name="Yang G."/>
            <person name="Yang S."/>
            <person name="Bolund L."/>
            <person name="Kristiansen K."/>
            <person name="Zheng H."/>
            <person name="Li S."/>
            <person name="Zhang X."/>
            <person name="Yang H."/>
            <person name="Wang J."/>
            <person name="Sun R."/>
            <person name="Zhang B."/>
            <person name="Jiang S."/>
            <person name="Wang J."/>
            <person name="Du Y."/>
            <person name="Li S."/>
        </authorList>
    </citation>
    <scope>NUCLEOTIDE SEQUENCE [LARGE SCALE GENOMIC DNA]</scope>
    <source>
        <strain evidence="8">cv. 9930</strain>
    </source>
</reference>
<keyword evidence="4 6" id="KW-1133">Transmembrane helix</keyword>
<dbReference type="GO" id="GO:0016020">
    <property type="term" value="C:membrane"/>
    <property type="evidence" value="ECO:0000318"/>
    <property type="project" value="GO_Central"/>
</dbReference>
<keyword evidence="8" id="KW-1185">Reference proteome</keyword>
<name>A0A0A0KGP7_CUCSA</name>
<dbReference type="GO" id="GO:0042910">
    <property type="term" value="F:xenobiotic transmembrane transporter activity"/>
    <property type="evidence" value="ECO:0007669"/>
    <property type="project" value="InterPro"/>
</dbReference>
<feature type="transmembrane region" description="Helical" evidence="6">
    <location>
        <begin position="70"/>
        <end position="98"/>
    </location>
</feature>
<dbReference type="AlphaFoldDB" id="A0A0A0KGP7"/>
<evidence type="ECO:0000256" key="3">
    <source>
        <dbReference type="ARBA" id="ARBA00022692"/>
    </source>
</evidence>
<feature type="transmembrane region" description="Helical" evidence="6">
    <location>
        <begin position="294"/>
        <end position="322"/>
    </location>
</feature>
<evidence type="ECO:0000256" key="5">
    <source>
        <dbReference type="ARBA" id="ARBA00023136"/>
    </source>
</evidence>
<evidence type="ECO:0000313" key="8">
    <source>
        <dbReference type="Proteomes" id="UP000029981"/>
    </source>
</evidence>
<evidence type="ECO:0000256" key="1">
    <source>
        <dbReference type="ARBA" id="ARBA00004141"/>
    </source>
</evidence>
<feature type="transmembrane region" description="Helical" evidence="6">
    <location>
        <begin position="37"/>
        <end position="58"/>
    </location>
</feature>
<feature type="transmembrane region" description="Helical" evidence="6">
    <location>
        <begin position="183"/>
        <end position="203"/>
    </location>
</feature>
<evidence type="ECO:0000313" key="7">
    <source>
        <dbReference type="EMBL" id="KGN48723.1"/>
    </source>
</evidence>
<feature type="transmembrane region" description="Helical" evidence="6">
    <location>
        <begin position="437"/>
        <end position="459"/>
    </location>
</feature>
<comment type="similarity">
    <text evidence="2 6">Belongs to the multi antimicrobial extrusion (MATE) (TC 2.A.66.1) family.</text>
</comment>
<feature type="transmembrane region" description="Helical" evidence="6">
    <location>
        <begin position="119"/>
        <end position="140"/>
    </location>
</feature>
<evidence type="ECO:0000256" key="4">
    <source>
        <dbReference type="ARBA" id="ARBA00022989"/>
    </source>
</evidence>
<organism evidence="7 8">
    <name type="scientific">Cucumis sativus</name>
    <name type="common">Cucumber</name>
    <dbReference type="NCBI Taxonomy" id="3659"/>
    <lineage>
        <taxon>Eukaryota</taxon>
        <taxon>Viridiplantae</taxon>
        <taxon>Streptophyta</taxon>
        <taxon>Embryophyta</taxon>
        <taxon>Tracheophyta</taxon>
        <taxon>Spermatophyta</taxon>
        <taxon>Magnoliopsida</taxon>
        <taxon>eudicotyledons</taxon>
        <taxon>Gunneridae</taxon>
        <taxon>Pentapetalae</taxon>
        <taxon>rosids</taxon>
        <taxon>fabids</taxon>
        <taxon>Cucurbitales</taxon>
        <taxon>Cucurbitaceae</taxon>
        <taxon>Benincaseae</taxon>
        <taxon>Cucumis</taxon>
    </lineage>
</organism>
<feature type="transmembrane region" description="Helical" evidence="6">
    <location>
        <begin position="257"/>
        <end position="274"/>
    </location>
</feature>
<reference evidence="7 8" key="4">
    <citation type="journal article" date="2011" name="BMC Genomics">
        <title>RNA-Seq improves annotation of protein-coding genes in the cucumber genome.</title>
        <authorList>
            <person name="Li Z."/>
            <person name="Zhang Z."/>
            <person name="Yan P."/>
            <person name="Huang S."/>
            <person name="Fei Z."/>
            <person name="Lin K."/>
        </authorList>
    </citation>
    <scope>NUCLEOTIDE SEQUENCE [LARGE SCALE GENOMIC DNA]</scope>
    <source>
        <strain evidence="8">cv. 9930</strain>
    </source>
</reference>
<feature type="transmembrane region" description="Helical" evidence="6">
    <location>
        <begin position="334"/>
        <end position="358"/>
    </location>
</feature>